<dbReference type="Pfam" id="PF17110">
    <property type="entry name" value="TFB6"/>
    <property type="match status" value="1"/>
</dbReference>
<feature type="compositionally biased region" description="Low complexity" evidence="1">
    <location>
        <begin position="15"/>
        <end position="41"/>
    </location>
</feature>
<evidence type="ECO:0008006" key="4">
    <source>
        <dbReference type="Google" id="ProtNLM"/>
    </source>
</evidence>
<evidence type="ECO:0000313" key="2">
    <source>
        <dbReference type="EMBL" id="PWW75607.1"/>
    </source>
</evidence>
<proteinExistence type="predicted"/>
<evidence type="ECO:0000313" key="3">
    <source>
        <dbReference type="Proteomes" id="UP000246991"/>
    </source>
</evidence>
<dbReference type="InterPro" id="IPR031349">
    <property type="entry name" value="Tfb6"/>
</dbReference>
<evidence type="ECO:0000256" key="1">
    <source>
        <dbReference type="SAM" id="MobiDB-lite"/>
    </source>
</evidence>
<sequence length="258" mass="28084">MLPPECEMASTSTQAPGAAVLAPSLPSPAPSDASSVFSYRPLPHPRPSPLKPGSRPENSLIAFLDHELLQVSRKYAKKFSDGGYTDAAGIADDLENLVDLLWVSSTPSLQTQYLLQIANSFNDYISSFPPRLRSTLRLLDKLDRCFHSLITGSSADSYAPLSPALSGYRMNMTERVRLKSVIERTRLHVVGLAEGMMEAPDPPAEEDVPDVGGRGPEDSPVDALDENSGGEDEALEIELSKVYERSLVEIGESLEREE</sequence>
<feature type="compositionally biased region" description="Acidic residues" evidence="1">
    <location>
        <begin position="219"/>
        <end position="235"/>
    </location>
</feature>
<comment type="caution">
    <text evidence="2">The sequence shown here is derived from an EMBL/GenBank/DDBJ whole genome shotgun (WGS) entry which is preliminary data.</text>
</comment>
<keyword evidence="3" id="KW-1185">Reference proteome</keyword>
<feature type="region of interest" description="Disordered" evidence="1">
    <location>
        <begin position="1"/>
        <end position="56"/>
    </location>
</feature>
<dbReference type="OrthoDB" id="2567806at2759"/>
<reference evidence="2 3" key="1">
    <citation type="submission" date="2018-03" db="EMBL/GenBank/DDBJ databases">
        <title>Genomes of Pezizomycetes fungi and the evolution of truffles.</title>
        <authorList>
            <person name="Murat C."/>
            <person name="Payen T."/>
            <person name="Noel B."/>
            <person name="Kuo A."/>
            <person name="Martin F.M."/>
        </authorList>
    </citation>
    <scope>NUCLEOTIDE SEQUENCE [LARGE SCALE GENOMIC DNA]</scope>
    <source>
        <strain evidence="2">091103-1</strain>
    </source>
</reference>
<name>A0A317SPW2_9PEZI</name>
<dbReference type="GO" id="GO:0005675">
    <property type="term" value="C:transcription factor TFIIH holo complex"/>
    <property type="evidence" value="ECO:0007669"/>
    <property type="project" value="TreeGrafter"/>
</dbReference>
<dbReference type="STRING" id="42249.A0A317SPW2"/>
<accession>A0A317SPW2</accession>
<dbReference type="PANTHER" id="PTHR37781:SF1">
    <property type="entry name" value="ADR380WP"/>
    <property type="match status" value="1"/>
</dbReference>
<dbReference type="EMBL" id="PYWC01000044">
    <property type="protein sequence ID" value="PWW75607.1"/>
    <property type="molecule type" value="Genomic_DNA"/>
</dbReference>
<dbReference type="AlphaFoldDB" id="A0A317SPW2"/>
<organism evidence="2 3">
    <name type="scientific">Tuber magnatum</name>
    <name type="common">white Piedmont truffle</name>
    <dbReference type="NCBI Taxonomy" id="42249"/>
    <lineage>
        <taxon>Eukaryota</taxon>
        <taxon>Fungi</taxon>
        <taxon>Dikarya</taxon>
        <taxon>Ascomycota</taxon>
        <taxon>Pezizomycotina</taxon>
        <taxon>Pezizomycetes</taxon>
        <taxon>Pezizales</taxon>
        <taxon>Tuberaceae</taxon>
        <taxon>Tuber</taxon>
    </lineage>
</organism>
<dbReference type="Proteomes" id="UP000246991">
    <property type="component" value="Unassembled WGS sequence"/>
</dbReference>
<feature type="region of interest" description="Disordered" evidence="1">
    <location>
        <begin position="196"/>
        <end position="235"/>
    </location>
</feature>
<gene>
    <name evidence="2" type="ORF">C7212DRAFT_297530</name>
</gene>
<dbReference type="PANTHER" id="PTHR37781">
    <property type="entry name" value="TFIIH COMPLEX SUBUNIT"/>
    <property type="match status" value="1"/>
</dbReference>
<protein>
    <recommendedName>
        <fullName evidence="4">Meiotic recombination protein DMC1</fullName>
    </recommendedName>
</protein>